<comment type="catalytic activity">
    <reaction evidence="6">
        <text>Endonucleolytic cleavage of RNA, removing 5'-extranucleotides from tRNA precursor.</text>
        <dbReference type="EC" id="3.1.26.5"/>
    </reaction>
</comment>
<comment type="caution">
    <text evidence="8">The sequence shown here is derived from an EMBL/GenBank/DDBJ whole genome shotgun (WGS) entry which is preliminary data.</text>
</comment>
<dbReference type="GO" id="GO:0000049">
    <property type="term" value="F:tRNA binding"/>
    <property type="evidence" value="ECO:0007669"/>
    <property type="project" value="UniProtKB-UniRule"/>
</dbReference>
<name>A0A1F8F2D9_9BACT</name>
<evidence type="ECO:0000256" key="3">
    <source>
        <dbReference type="ARBA" id="ARBA00022759"/>
    </source>
</evidence>
<evidence type="ECO:0000256" key="6">
    <source>
        <dbReference type="HAMAP-Rule" id="MF_00227"/>
    </source>
</evidence>
<dbReference type="NCBIfam" id="TIGR00188">
    <property type="entry name" value="rnpA"/>
    <property type="match status" value="1"/>
</dbReference>
<dbReference type="InterPro" id="IPR000100">
    <property type="entry name" value="RNase_P"/>
</dbReference>
<evidence type="ECO:0000313" key="8">
    <source>
        <dbReference type="EMBL" id="OGN06439.1"/>
    </source>
</evidence>
<dbReference type="Gene3D" id="3.30.230.10">
    <property type="match status" value="1"/>
</dbReference>
<sequence>MALPIPNRLKDKKDFDAVFKKGKTVSGSFLFLKYLQNGKARPRFGFVVPLKVAPSAVGRNRIRRILAEAIWPELLPKMPACDTVVVATKGISMESDLLKRDFLAVLRKAKII</sequence>
<keyword evidence="4 6" id="KW-0378">Hydrolase</keyword>
<keyword evidence="2 6" id="KW-0540">Nuclease</keyword>
<dbReference type="EC" id="3.1.26.5" evidence="6 7"/>
<keyword evidence="3 6" id="KW-0255">Endonuclease</keyword>
<dbReference type="EMBL" id="MGJM01000014">
    <property type="protein sequence ID" value="OGN06439.1"/>
    <property type="molecule type" value="Genomic_DNA"/>
</dbReference>
<keyword evidence="1 6" id="KW-0819">tRNA processing</keyword>
<evidence type="ECO:0000256" key="4">
    <source>
        <dbReference type="ARBA" id="ARBA00022801"/>
    </source>
</evidence>
<accession>A0A1F8F2D9</accession>
<dbReference type="GO" id="GO:0001682">
    <property type="term" value="P:tRNA 5'-leader removal"/>
    <property type="evidence" value="ECO:0007669"/>
    <property type="project" value="UniProtKB-UniRule"/>
</dbReference>
<protein>
    <recommendedName>
        <fullName evidence="6 7">Ribonuclease P protein component</fullName>
        <shortName evidence="6">RNase P protein</shortName>
        <shortName evidence="6">RNaseP protein</shortName>
        <ecNumber evidence="6 7">3.1.26.5</ecNumber>
    </recommendedName>
    <alternativeName>
        <fullName evidence="6">Protein C5</fullName>
    </alternativeName>
</protein>
<reference evidence="8 9" key="1">
    <citation type="journal article" date="2016" name="Nat. Commun.">
        <title>Thousands of microbial genomes shed light on interconnected biogeochemical processes in an aquifer system.</title>
        <authorList>
            <person name="Anantharaman K."/>
            <person name="Brown C.T."/>
            <person name="Hug L.A."/>
            <person name="Sharon I."/>
            <person name="Castelle C.J."/>
            <person name="Probst A.J."/>
            <person name="Thomas B.C."/>
            <person name="Singh A."/>
            <person name="Wilkins M.J."/>
            <person name="Karaoz U."/>
            <person name="Brodie E.L."/>
            <person name="Williams K.H."/>
            <person name="Hubbard S.S."/>
            <person name="Banfield J.F."/>
        </authorList>
    </citation>
    <scope>NUCLEOTIDE SEQUENCE [LARGE SCALE GENOMIC DNA]</scope>
</reference>
<evidence type="ECO:0000256" key="1">
    <source>
        <dbReference type="ARBA" id="ARBA00022694"/>
    </source>
</evidence>
<evidence type="ECO:0000256" key="7">
    <source>
        <dbReference type="NCBIfam" id="TIGR00188"/>
    </source>
</evidence>
<proteinExistence type="inferred from homology"/>
<dbReference type="PANTHER" id="PTHR33992:SF1">
    <property type="entry name" value="RIBONUCLEASE P PROTEIN COMPONENT"/>
    <property type="match status" value="1"/>
</dbReference>
<dbReference type="Pfam" id="PF00825">
    <property type="entry name" value="Ribonuclease_P"/>
    <property type="match status" value="1"/>
</dbReference>
<dbReference type="Proteomes" id="UP000177605">
    <property type="component" value="Unassembled WGS sequence"/>
</dbReference>
<evidence type="ECO:0000256" key="2">
    <source>
        <dbReference type="ARBA" id="ARBA00022722"/>
    </source>
</evidence>
<comment type="function">
    <text evidence="6">RNaseP catalyzes the removal of the 5'-leader sequence from pre-tRNA to produce the mature 5'-terminus. It can also cleave other RNA substrates such as 4.5S RNA. The protein component plays an auxiliary but essential role in vivo by binding to the 5'-leader sequence and broadening the substrate specificity of the ribozyme.</text>
</comment>
<organism evidence="8 9">
    <name type="scientific">Candidatus Yanofskybacteria bacterium RIFCSPHIGHO2_01_FULL_48_25b</name>
    <dbReference type="NCBI Taxonomy" id="1802672"/>
    <lineage>
        <taxon>Bacteria</taxon>
        <taxon>Candidatus Yanofskyibacteriota</taxon>
    </lineage>
</organism>
<dbReference type="PANTHER" id="PTHR33992">
    <property type="entry name" value="RIBONUCLEASE P PROTEIN COMPONENT"/>
    <property type="match status" value="1"/>
</dbReference>
<dbReference type="InterPro" id="IPR020568">
    <property type="entry name" value="Ribosomal_Su5_D2-typ_SF"/>
</dbReference>
<dbReference type="GO" id="GO:0030677">
    <property type="term" value="C:ribonuclease P complex"/>
    <property type="evidence" value="ECO:0007669"/>
    <property type="project" value="TreeGrafter"/>
</dbReference>
<keyword evidence="5 6" id="KW-0694">RNA-binding</keyword>
<gene>
    <name evidence="6" type="primary">rnpA</name>
    <name evidence="8" type="ORF">A2669_01590</name>
</gene>
<dbReference type="InterPro" id="IPR014721">
    <property type="entry name" value="Ribsml_uS5_D2-typ_fold_subgr"/>
</dbReference>
<evidence type="ECO:0000313" key="9">
    <source>
        <dbReference type="Proteomes" id="UP000177605"/>
    </source>
</evidence>
<dbReference type="HAMAP" id="MF_00227">
    <property type="entry name" value="RNase_P"/>
    <property type="match status" value="1"/>
</dbReference>
<evidence type="ECO:0000256" key="5">
    <source>
        <dbReference type="ARBA" id="ARBA00022884"/>
    </source>
</evidence>
<dbReference type="AlphaFoldDB" id="A0A1F8F2D9"/>
<dbReference type="GO" id="GO:0004526">
    <property type="term" value="F:ribonuclease P activity"/>
    <property type="evidence" value="ECO:0007669"/>
    <property type="project" value="UniProtKB-UniRule"/>
</dbReference>
<dbReference type="GO" id="GO:0042781">
    <property type="term" value="F:3'-tRNA processing endoribonuclease activity"/>
    <property type="evidence" value="ECO:0007669"/>
    <property type="project" value="TreeGrafter"/>
</dbReference>
<comment type="similarity">
    <text evidence="6">Belongs to the RnpA family.</text>
</comment>
<comment type="subunit">
    <text evidence="6">Consists of a catalytic RNA component (M1 or rnpB) and a protein subunit.</text>
</comment>
<dbReference type="SUPFAM" id="SSF54211">
    <property type="entry name" value="Ribosomal protein S5 domain 2-like"/>
    <property type="match status" value="1"/>
</dbReference>